<dbReference type="Proteomes" id="UP000054375">
    <property type="component" value="Unassembled WGS sequence"/>
</dbReference>
<evidence type="ECO:0000259" key="1">
    <source>
        <dbReference type="SMART" id="SM00974"/>
    </source>
</evidence>
<organism evidence="2 3">
    <name type="scientific">Streptomyces griseorubiginosus</name>
    <dbReference type="NCBI Taxonomy" id="67304"/>
    <lineage>
        <taxon>Bacteria</taxon>
        <taxon>Bacillati</taxon>
        <taxon>Actinomycetota</taxon>
        <taxon>Actinomycetes</taxon>
        <taxon>Kitasatosporales</taxon>
        <taxon>Streptomycetaceae</taxon>
        <taxon>Streptomyces</taxon>
    </lineage>
</organism>
<keyword evidence="3" id="KW-1185">Reference proteome</keyword>
<feature type="domain" description="Bacteriophage T5 Orf172 DNA-binding" evidence="1">
    <location>
        <begin position="12"/>
        <end position="85"/>
    </location>
</feature>
<name>A0A101RMQ8_9ACTN</name>
<dbReference type="RefSeq" id="WP_062246760.1">
    <property type="nucleotide sequence ID" value="NZ_JBPJFL010000004.1"/>
</dbReference>
<dbReference type="SMART" id="SM00974">
    <property type="entry name" value="T5orf172"/>
    <property type="match status" value="1"/>
</dbReference>
<reference evidence="2 3" key="1">
    <citation type="submission" date="2015-10" db="EMBL/GenBank/DDBJ databases">
        <title>Draft genome sequence of Streptomyces griseorubiginosus DSM 40469, type strain for the species Streptomyces griseorubiginosus.</title>
        <authorList>
            <person name="Ruckert C."/>
            <person name="Winkler A."/>
            <person name="Kalinowski J."/>
            <person name="Kampfer P."/>
            <person name="Glaeser S."/>
        </authorList>
    </citation>
    <scope>NUCLEOTIDE SEQUENCE [LARGE SCALE GENOMIC DNA]</scope>
    <source>
        <strain evidence="2 3">DSM 40469</strain>
    </source>
</reference>
<sequence>MTSKDRVYLIGSPDSSLVKIGWTDNPERRLRHLQTGSPVRLQVLAFFEGGPIVEADLHRRFADKRRHGEWFDLGPDPVTAVSPFVKVAQVEEDERTGHRRPVHELRYDHVSVEEMSQWMPDDPPSVYERVERECPTWKEAGKCLCDS</sequence>
<dbReference type="EMBL" id="LMWV01000046">
    <property type="protein sequence ID" value="KUN58417.1"/>
    <property type="molecule type" value="Genomic_DNA"/>
</dbReference>
<comment type="caution">
    <text evidence="2">The sequence shown here is derived from an EMBL/GenBank/DDBJ whole genome shotgun (WGS) entry which is preliminary data.</text>
</comment>
<dbReference type="Pfam" id="PF13455">
    <property type="entry name" value="MUG113"/>
    <property type="match status" value="1"/>
</dbReference>
<proteinExistence type="predicted"/>
<dbReference type="InterPro" id="IPR018306">
    <property type="entry name" value="Phage_T5_Orf172_DNA-bd"/>
</dbReference>
<gene>
    <name evidence="2" type="ORF">AQJ54_41860</name>
</gene>
<evidence type="ECO:0000313" key="3">
    <source>
        <dbReference type="Proteomes" id="UP000054375"/>
    </source>
</evidence>
<evidence type="ECO:0000313" key="2">
    <source>
        <dbReference type="EMBL" id="KUN58417.1"/>
    </source>
</evidence>
<protein>
    <recommendedName>
        <fullName evidence="1">Bacteriophage T5 Orf172 DNA-binding domain-containing protein</fullName>
    </recommendedName>
</protein>
<dbReference type="AlphaFoldDB" id="A0A101RMQ8"/>
<accession>A0A101RMQ8</accession>